<dbReference type="PANTHER" id="PTHR11439">
    <property type="entry name" value="GAG-POL-RELATED RETROTRANSPOSON"/>
    <property type="match status" value="1"/>
</dbReference>
<evidence type="ECO:0000313" key="5">
    <source>
        <dbReference type="RefSeq" id="XP_016445595.1"/>
    </source>
</evidence>
<dbReference type="InterPro" id="IPR013103">
    <property type="entry name" value="RVT_2"/>
</dbReference>
<dbReference type="AlphaFoldDB" id="A0A1S3Y0J2"/>
<sequence length="800" mass="88726">MLNTDSSTSVTTGSNANTVEPSHQLYLYPTDNPGTVIVVDRFNGMGYGSWHRGMLIVLSCKNKLGIINETISKPNSTSPLFEAWCRCNDMAIAWILNSLEAQIRESVMYTESAAKLWKNIEKHYVQPNGSKVYQIRNGPPNNSQPNKFKKTTTYAHVADSQSVVTFDTSIPNNHSEQSTKNNYGFTKEQYEHLLNLFYQTKVSPQDTAISGSANFAGLVHCLDVRNCYVFTCNVSRLEGDPWIIDSGATNHMTPNKSLLINLKPLVIPYLVILPNGYRVKGPSLKRPLVLGKISNGLYLFQADSFLPSIYTTSVGDVVSTVFANFVSCLSDSISTNTINTTEANKTVTTGVHPVPSAFDFDIDVTFQESVFPYSASSPPVFFPSCMSNPADYLVSPNISPSSTSSSGDSSVSLKRSSRPHNPPPHLKDYVCTSVSISKESNSTSDACLFEPQFYHQAVSNPAWQATMLAEFQALEVKQKADGSIERYKARFVIKEDTQQEGIDFTEIFSPVVKLTTIRCLLSIVIKKYWTIFQLDVNNSFLHGDLDEEVYMKIPLGLQVVSPDPFIPLVCKLNKSLYGLRQVSRQWYAKLSSALQSKGSVVSPLDIHSKLDADSGDLLPDPSFVQHLSQFMSQPRVSHFEAGLHVLRYLVDTPELGLLFNNSSSFSLTGFCDSDWASCSISRKFVSGFVLLLGGCPVFWKSKKQATISLSSAEAEYRALRHLVAKIVWMVMLLGEFGISSLTPVPVVCDNRSSIRNILLYPLQPSLKTQAHWSIMKTTRKTLSHIYSCNLVLVVAILLHI</sequence>
<dbReference type="RefSeq" id="XP_016445595.1">
    <property type="nucleotide sequence ID" value="XM_016590109.1"/>
</dbReference>
<dbReference type="OrthoDB" id="1434891at2759"/>
<keyword evidence="2" id="KW-0472">Membrane</keyword>
<name>A0A1S3Y0J2_TOBAC</name>
<evidence type="ECO:0000256" key="2">
    <source>
        <dbReference type="SAM" id="Phobius"/>
    </source>
</evidence>
<reference evidence="5" key="1">
    <citation type="submission" date="2025-08" db="UniProtKB">
        <authorList>
            <consortium name="RefSeq"/>
        </authorList>
    </citation>
    <scope>IDENTIFICATION</scope>
</reference>
<feature type="compositionally biased region" description="Low complexity" evidence="1">
    <location>
        <begin position="398"/>
        <end position="414"/>
    </location>
</feature>
<feature type="region of interest" description="Disordered" evidence="1">
    <location>
        <begin position="398"/>
        <end position="426"/>
    </location>
</feature>
<dbReference type="InterPro" id="IPR029472">
    <property type="entry name" value="Copia-like_N"/>
</dbReference>
<dbReference type="PANTHER" id="PTHR11439:SF470">
    <property type="entry name" value="CYSTEINE-RICH RLK (RECEPTOR-LIKE PROTEIN KINASE) 8"/>
    <property type="match status" value="1"/>
</dbReference>
<dbReference type="PaxDb" id="4097-A0A1S3Y0J2"/>
<dbReference type="STRING" id="4097.A0A1S3Y0J2"/>
<dbReference type="Pfam" id="PF07727">
    <property type="entry name" value="RVT_2"/>
    <property type="match status" value="1"/>
</dbReference>
<gene>
    <name evidence="5" type="primary">LOC107770778</name>
</gene>
<protein>
    <recommendedName>
        <fullName evidence="6">Reverse transcriptase Ty1/copia-type domain-containing protein</fullName>
    </recommendedName>
</protein>
<evidence type="ECO:0000256" key="1">
    <source>
        <dbReference type="SAM" id="MobiDB-lite"/>
    </source>
</evidence>
<evidence type="ECO:0000259" key="3">
    <source>
        <dbReference type="Pfam" id="PF07727"/>
    </source>
</evidence>
<keyword evidence="2" id="KW-1133">Transmembrane helix</keyword>
<keyword evidence="2" id="KW-0812">Transmembrane</keyword>
<feature type="domain" description="Retrotransposon Copia-like N-terminal" evidence="4">
    <location>
        <begin position="29"/>
        <end position="75"/>
    </location>
</feature>
<evidence type="ECO:0000259" key="4">
    <source>
        <dbReference type="Pfam" id="PF14244"/>
    </source>
</evidence>
<dbReference type="KEGG" id="nta:107770778"/>
<proteinExistence type="predicted"/>
<evidence type="ECO:0008006" key="6">
    <source>
        <dbReference type="Google" id="ProtNLM"/>
    </source>
</evidence>
<dbReference type="Pfam" id="PF14244">
    <property type="entry name" value="Retrotran_gag_3"/>
    <property type="match status" value="1"/>
</dbReference>
<organism evidence="5">
    <name type="scientific">Nicotiana tabacum</name>
    <name type="common">Common tobacco</name>
    <dbReference type="NCBI Taxonomy" id="4097"/>
    <lineage>
        <taxon>Eukaryota</taxon>
        <taxon>Viridiplantae</taxon>
        <taxon>Streptophyta</taxon>
        <taxon>Embryophyta</taxon>
        <taxon>Tracheophyta</taxon>
        <taxon>Spermatophyta</taxon>
        <taxon>Magnoliopsida</taxon>
        <taxon>eudicotyledons</taxon>
        <taxon>Gunneridae</taxon>
        <taxon>Pentapetalae</taxon>
        <taxon>asterids</taxon>
        <taxon>lamiids</taxon>
        <taxon>Solanales</taxon>
        <taxon>Solanaceae</taxon>
        <taxon>Nicotianoideae</taxon>
        <taxon>Nicotianeae</taxon>
        <taxon>Nicotiana</taxon>
    </lineage>
</organism>
<feature type="transmembrane region" description="Helical" evidence="2">
    <location>
        <begin position="781"/>
        <end position="798"/>
    </location>
</feature>
<dbReference type="CDD" id="cd09272">
    <property type="entry name" value="RNase_HI_RT_Ty1"/>
    <property type="match status" value="1"/>
</dbReference>
<feature type="transmembrane region" description="Helical" evidence="2">
    <location>
        <begin position="722"/>
        <end position="742"/>
    </location>
</feature>
<accession>A0A1S3Y0J2</accession>
<feature type="domain" description="Reverse transcriptase Ty1/copia-type" evidence="3">
    <location>
        <begin position="479"/>
        <end position="597"/>
    </location>
</feature>